<accession>W6K0S9</accession>
<feature type="compositionally biased region" description="Acidic residues" evidence="1">
    <location>
        <begin position="19"/>
        <end position="31"/>
    </location>
</feature>
<proteinExistence type="predicted"/>
<comment type="caution">
    <text evidence="2">The sequence shown here is derived from an EMBL/GenBank/DDBJ whole genome shotgun (WGS) entry which is preliminary data.</text>
</comment>
<dbReference type="Pfam" id="PF14078">
    <property type="entry name" value="DUF4259"/>
    <property type="match status" value="1"/>
</dbReference>
<dbReference type="EMBL" id="CAJA01000412">
    <property type="protein sequence ID" value="CCH74681.1"/>
    <property type="molecule type" value="Genomic_DNA"/>
</dbReference>
<dbReference type="RefSeq" id="WP_201329215.1">
    <property type="nucleotide sequence ID" value="NZ_HG764815.1"/>
</dbReference>
<feature type="region of interest" description="Disordered" evidence="1">
    <location>
        <begin position="1"/>
        <end position="31"/>
    </location>
</feature>
<protein>
    <recommendedName>
        <fullName evidence="4">DUF4259 domain-containing protein</fullName>
    </recommendedName>
</protein>
<sequence>MSAWQTGPFDNDAAADWCGDLDDSEDTSWGD</sequence>
<dbReference type="STRING" id="1193182.BN11_470010"/>
<evidence type="ECO:0000313" key="3">
    <source>
        <dbReference type="Proteomes" id="UP000035763"/>
    </source>
</evidence>
<keyword evidence="3" id="KW-1185">Reference proteome</keyword>
<gene>
    <name evidence="2" type="ORF">BN11_470010</name>
</gene>
<dbReference type="Proteomes" id="UP000035763">
    <property type="component" value="Unassembled WGS sequence"/>
</dbReference>
<reference evidence="2 3" key="1">
    <citation type="journal article" date="2013" name="ISME J.">
        <title>A metabolic model for members of the genus Tetrasphaera involved in enhanced biological phosphorus removal.</title>
        <authorList>
            <person name="Kristiansen R."/>
            <person name="Nguyen H.T.T."/>
            <person name="Saunders A.M."/>
            <person name="Nielsen J.L."/>
            <person name="Wimmer R."/>
            <person name="Le V.Q."/>
            <person name="McIlroy S.J."/>
            <person name="Petrovski S."/>
            <person name="Seviour R.J."/>
            <person name="Calteau A."/>
            <person name="Nielsen K.L."/>
            <person name="Nielsen P.H."/>
        </authorList>
    </citation>
    <scope>NUCLEOTIDE SEQUENCE [LARGE SCALE GENOMIC DNA]</scope>
    <source>
        <strain evidence="2 3">Ben110</strain>
    </source>
</reference>
<dbReference type="AlphaFoldDB" id="W6K0S9"/>
<name>W6K0S9_9MICO</name>
<dbReference type="InterPro" id="IPR025355">
    <property type="entry name" value="DUF4259"/>
</dbReference>
<organism evidence="2 3">
    <name type="scientific">Nostocoides australiense Ben110</name>
    <dbReference type="NCBI Taxonomy" id="1193182"/>
    <lineage>
        <taxon>Bacteria</taxon>
        <taxon>Bacillati</taxon>
        <taxon>Actinomycetota</taxon>
        <taxon>Actinomycetes</taxon>
        <taxon>Micrococcales</taxon>
        <taxon>Intrasporangiaceae</taxon>
        <taxon>Nostocoides</taxon>
    </lineage>
</organism>
<evidence type="ECO:0000256" key="1">
    <source>
        <dbReference type="SAM" id="MobiDB-lite"/>
    </source>
</evidence>
<evidence type="ECO:0008006" key="4">
    <source>
        <dbReference type="Google" id="ProtNLM"/>
    </source>
</evidence>
<evidence type="ECO:0000313" key="2">
    <source>
        <dbReference type="EMBL" id="CCH74681.1"/>
    </source>
</evidence>